<gene>
    <name evidence="1" type="ORF">B7T07_16405</name>
</gene>
<sequence>MLAHQAQLVFNQRVFHFNDLHSLSPQQDGSHKKIAGLYRFLRAAPYVMGLIGINRTEVSHLISVFYSTQQGLANVCLDC</sequence>
<name>A0AA45BYM8_CROSK</name>
<protein>
    <submittedName>
        <fullName evidence="1">Uncharacterized protein</fullName>
    </submittedName>
</protein>
<accession>A0AA45BYM8</accession>
<dbReference type="Proteomes" id="UP000244856">
    <property type="component" value="Unassembled WGS sequence"/>
</dbReference>
<evidence type="ECO:0000313" key="2">
    <source>
        <dbReference type="Proteomes" id="UP000244856"/>
    </source>
</evidence>
<dbReference type="AlphaFoldDB" id="A0AA45BYM8"/>
<comment type="caution">
    <text evidence="1">The sequence shown here is derived from an EMBL/GenBank/DDBJ whole genome shotgun (WGS) entry which is preliminary data.</text>
</comment>
<proteinExistence type="predicted"/>
<reference evidence="1 2" key="1">
    <citation type="submission" date="2017-04" db="EMBL/GenBank/DDBJ databases">
        <title>Cronobacter sakazakii, ST83 Lineage Isolates.</title>
        <authorList>
            <person name="Chase H."/>
            <person name="Tall B."/>
            <person name="Gopinath G."/>
            <person name="Lehner A."/>
        </authorList>
    </citation>
    <scope>NUCLEOTIDE SEQUENCE [LARGE SCALE GENOMIC DNA]</scope>
    <source>
        <strain evidence="1 2">MOD1_Comp15</strain>
    </source>
</reference>
<organism evidence="1 2">
    <name type="scientific">Cronobacter sakazakii</name>
    <name type="common">Enterobacter sakazakii</name>
    <dbReference type="NCBI Taxonomy" id="28141"/>
    <lineage>
        <taxon>Bacteria</taxon>
        <taxon>Pseudomonadati</taxon>
        <taxon>Pseudomonadota</taxon>
        <taxon>Gammaproteobacteria</taxon>
        <taxon>Enterobacterales</taxon>
        <taxon>Enterobacteriaceae</taxon>
        <taxon>Cronobacter</taxon>
    </lineage>
</organism>
<evidence type="ECO:0000313" key="1">
    <source>
        <dbReference type="EMBL" id="PUW02932.1"/>
    </source>
</evidence>
<dbReference type="EMBL" id="NCTU01000010">
    <property type="protein sequence ID" value="PUW02932.1"/>
    <property type="molecule type" value="Genomic_DNA"/>
</dbReference>